<dbReference type="Gene3D" id="3.40.50.11240">
    <property type="entry name" value="Ethanolamine ammonia-lyase light chain (EutC)"/>
    <property type="match status" value="2"/>
</dbReference>
<dbReference type="EMBL" id="KQ965759">
    <property type="protein sequence ID" value="KXS15867.1"/>
    <property type="molecule type" value="Genomic_DNA"/>
</dbReference>
<dbReference type="AlphaFoldDB" id="A0A139AGE9"/>
<sequence length="792" mass="84814">MSAFESQPFVSTGSTSAGAPSLDPYRSTAALKLTWGRANEFKEGDEAIGVAALNDDERMEARGIIASMRLADIQSSLFVQDEVSTFIESFVDREIAKSISSWTFGELKQFLLDKSEDEIKAIMPGLRSEVVAGVIKLMSSDELIAVSSKIYNNAPGSTLGARGQLGSRIQPNSPDDDPTEILYSVLEGLSYGCGDMVLGINPVNGDRVSVARLEATLKDVVQTFQAEDTLKWCVLAHIKDQSAVEDTYGPAILSTLFQSLGGTSSLLSTFDTSVPNLVDLCCRPQAPPNLYFETGQGSAFTNGADHGVDMVTLECRNYGLARALTKKAGKWTMVNTVAGFIGPEVFRTSAQLLRACLEDLCAGKLHGLIMGLDVCSTYHMGVEIDELDDIQESILPAGPGFYMAVAGKSDPMLSYLTTDFRDIARLRYKHSMGLSPSLISLLSSLGTADPTTNTLTRPGDTEHMYVQYRRRKGDTRPETEIRAEARKQLDEFQKRGLDLGYGCVEGFRPPPAIDGPKRDIYHAAKRAIYERLPEPFVDELRRFRFDGDGGDGGFPGAGGRCEYVLKPVTGEHLDEAAAQILKRRGGQLAQTVAEMEGNPPTNLVQVVVSDGLNSDSVAAPGHLFPFLRELESSLRAAPAAAGAEATASTPPPPTRGAGVVHTFVPTLVVVENARVRAGYAAGRDIVATLVSSAAEYATTSAHGTLRLPRFFTTVHIIGERPGNGQNTFSAYVACVTLEQWMAGEVDHGVVALVSGVSATAMRPETAAREVAQVVRRKVAQGGGAGGKGKSVA</sequence>
<evidence type="ECO:0000256" key="1">
    <source>
        <dbReference type="SAM" id="MobiDB-lite"/>
    </source>
</evidence>
<dbReference type="PANTHER" id="PTHR39329">
    <property type="entry name" value="ETHANOLAMINE AMMONIA-LYASE HEAVY CHAIN"/>
    <property type="match status" value="1"/>
</dbReference>
<dbReference type="InterPro" id="IPR042251">
    <property type="entry name" value="EutC_C"/>
</dbReference>
<keyword evidence="3" id="KW-1185">Reference proteome</keyword>
<dbReference type="InterPro" id="IPR013785">
    <property type="entry name" value="Aldolase_TIM"/>
</dbReference>
<dbReference type="GO" id="GO:0006520">
    <property type="term" value="P:amino acid metabolic process"/>
    <property type="evidence" value="ECO:0007669"/>
    <property type="project" value="InterPro"/>
</dbReference>
<dbReference type="Gene3D" id="1.10.220.70">
    <property type="entry name" value="lyase"/>
    <property type="match status" value="1"/>
</dbReference>
<dbReference type="GO" id="GO:0009350">
    <property type="term" value="C:ethanolamine ammonia-lyase complex"/>
    <property type="evidence" value="ECO:0007669"/>
    <property type="project" value="TreeGrafter"/>
</dbReference>
<evidence type="ECO:0000313" key="2">
    <source>
        <dbReference type="EMBL" id="KXS15867.1"/>
    </source>
</evidence>
<dbReference type="OMA" id="CSTLHMD"/>
<evidence type="ECO:0000313" key="3">
    <source>
        <dbReference type="Proteomes" id="UP000070544"/>
    </source>
</evidence>
<dbReference type="PANTHER" id="PTHR39329:SF1">
    <property type="entry name" value="ETHANOLAMINE AMMONIA-LYASE LARGE SUBUNIT"/>
    <property type="match status" value="1"/>
</dbReference>
<dbReference type="Proteomes" id="UP000070544">
    <property type="component" value="Unassembled WGS sequence"/>
</dbReference>
<dbReference type="InterPro" id="IPR010628">
    <property type="entry name" value="EutB"/>
</dbReference>
<dbReference type="InterPro" id="IPR044939">
    <property type="entry name" value="EutB_dom_2_sf"/>
</dbReference>
<feature type="region of interest" description="Disordered" evidence="1">
    <location>
        <begin position="1"/>
        <end position="20"/>
    </location>
</feature>
<name>A0A139AGE9_GONPJ</name>
<dbReference type="GO" id="GO:0005829">
    <property type="term" value="C:cytosol"/>
    <property type="evidence" value="ECO:0007669"/>
    <property type="project" value="TreeGrafter"/>
</dbReference>
<organism evidence="2 3">
    <name type="scientific">Gonapodya prolifera (strain JEL478)</name>
    <name type="common">Monoblepharis prolifera</name>
    <dbReference type="NCBI Taxonomy" id="1344416"/>
    <lineage>
        <taxon>Eukaryota</taxon>
        <taxon>Fungi</taxon>
        <taxon>Fungi incertae sedis</taxon>
        <taxon>Chytridiomycota</taxon>
        <taxon>Chytridiomycota incertae sedis</taxon>
        <taxon>Monoblepharidomycetes</taxon>
        <taxon>Monoblepharidales</taxon>
        <taxon>Gonapodyaceae</taxon>
        <taxon>Gonapodya</taxon>
    </lineage>
</organism>
<proteinExistence type="predicted"/>
<protein>
    <submittedName>
        <fullName evidence="2">EutB-domain-containing protein</fullName>
    </submittedName>
</protein>
<dbReference type="OrthoDB" id="5551491at2759"/>
<gene>
    <name evidence="2" type="ORF">M427DRAFT_56437</name>
</gene>
<dbReference type="Gene3D" id="3.20.20.70">
    <property type="entry name" value="Aldolase class I"/>
    <property type="match status" value="1"/>
</dbReference>
<dbReference type="Pfam" id="PF06751">
    <property type="entry name" value="EutB"/>
    <property type="match status" value="1"/>
</dbReference>
<feature type="compositionally biased region" description="Polar residues" evidence="1">
    <location>
        <begin position="1"/>
        <end position="18"/>
    </location>
</feature>
<reference evidence="2 3" key="1">
    <citation type="journal article" date="2015" name="Genome Biol. Evol.">
        <title>Phylogenomic analyses indicate that early fungi evolved digesting cell walls of algal ancestors of land plants.</title>
        <authorList>
            <person name="Chang Y."/>
            <person name="Wang S."/>
            <person name="Sekimoto S."/>
            <person name="Aerts A.L."/>
            <person name="Choi C."/>
            <person name="Clum A."/>
            <person name="LaButti K.M."/>
            <person name="Lindquist E.A."/>
            <person name="Yee Ngan C."/>
            <person name="Ohm R.A."/>
            <person name="Salamov A.A."/>
            <person name="Grigoriev I.V."/>
            <person name="Spatafora J.W."/>
            <person name="Berbee M.L."/>
        </authorList>
    </citation>
    <scope>NUCLEOTIDE SEQUENCE [LARGE SCALE GENOMIC DNA]</scope>
    <source>
        <strain evidence="2 3">JEL478</strain>
    </source>
</reference>
<dbReference type="GO" id="GO:0008851">
    <property type="term" value="F:ethanolamine ammonia-lyase activity"/>
    <property type="evidence" value="ECO:0007669"/>
    <property type="project" value="InterPro"/>
</dbReference>
<dbReference type="GO" id="GO:0046336">
    <property type="term" value="P:ethanolamine catabolic process"/>
    <property type="evidence" value="ECO:0007669"/>
    <property type="project" value="TreeGrafter"/>
</dbReference>
<accession>A0A139AGE9</accession>